<evidence type="ECO:0000313" key="3">
    <source>
        <dbReference type="Proteomes" id="UP000026915"/>
    </source>
</evidence>
<evidence type="ECO:0000256" key="1">
    <source>
        <dbReference type="RuleBase" id="RU365006"/>
    </source>
</evidence>
<dbReference type="GO" id="GO:0003723">
    <property type="term" value="F:RNA binding"/>
    <property type="evidence" value="ECO:0007669"/>
    <property type="project" value="UniProtKB-KW"/>
</dbReference>
<keyword evidence="1" id="KW-0507">mRNA processing</keyword>
<keyword evidence="1" id="KW-0539">Nucleus</keyword>
<proteinExistence type="inferred from homology"/>
<evidence type="ECO:0000313" key="2">
    <source>
        <dbReference type="EMBL" id="EOY23218.1"/>
    </source>
</evidence>
<dbReference type="InParanoid" id="A0A061G1H0"/>
<comment type="subcellular location">
    <subcellularLocation>
        <location evidence="1">Nucleus</location>
    </subcellularLocation>
</comment>
<dbReference type="STRING" id="3641.A0A061G1H0"/>
<dbReference type="GO" id="GO:0006398">
    <property type="term" value="P:mRNA 3'-end processing by stem-loop binding and cleavage"/>
    <property type="evidence" value="ECO:0007669"/>
    <property type="project" value="InterPro"/>
</dbReference>
<dbReference type="SUPFAM" id="SSF56281">
    <property type="entry name" value="Metallo-hydrolase/oxidoreductase"/>
    <property type="match status" value="1"/>
</dbReference>
<reference evidence="2 3" key="1">
    <citation type="journal article" date="2013" name="Genome Biol.">
        <title>The genome sequence of the most widely cultivated cacao type and its use to identify candidate genes regulating pod color.</title>
        <authorList>
            <person name="Motamayor J.C."/>
            <person name="Mockaitis K."/>
            <person name="Schmutz J."/>
            <person name="Haiminen N."/>
            <person name="Iii D.L."/>
            <person name="Cornejo O."/>
            <person name="Findley S.D."/>
            <person name="Zheng P."/>
            <person name="Utro F."/>
            <person name="Royaert S."/>
            <person name="Saski C."/>
            <person name="Jenkins J."/>
            <person name="Podicheti R."/>
            <person name="Zhao M."/>
            <person name="Scheffler B.E."/>
            <person name="Stack J.C."/>
            <person name="Feltus F.A."/>
            <person name="Mustiga G.M."/>
            <person name="Amores F."/>
            <person name="Phillips W."/>
            <person name="Marelli J.P."/>
            <person name="May G.D."/>
            <person name="Shapiro H."/>
            <person name="Ma J."/>
            <person name="Bustamante C.D."/>
            <person name="Schnell R.J."/>
            <person name="Main D."/>
            <person name="Gilbert D."/>
            <person name="Parida L."/>
            <person name="Kuhn D.N."/>
        </authorList>
    </citation>
    <scope>NUCLEOTIDE SEQUENCE [LARGE SCALE GENOMIC DNA]</scope>
    <source>
        <strain evidence="3">cv. Matina 1-6</strain>
    </source>
</reference>
<dbReference type="PANTHER" id="PTHR45922">
    <property type="entry name" value="CLEAVAGE AND POLYADENYLATION SPECIFICITY FACTOR SUBUNIT 2"/>
    <property type="match status" value="1"/>
</dbReference>
<dbReference type="InterPro" id="IPR036866">
    <property type="entry name" value="RibonucZ/Hydroxyglut_hydro"/>
</dbReference>
<gene>
    <name evidence="2" type="ORF">TCM_015190</name>
</gene>
<dbReference type="InterPro" id="IPR027075">
    <property type="entry name" value="CPSF2"/>
</dbReference>
<dbReference type="HOGENOM" id="CLU_1104362_0_0_1"/>
<organism evidence="2 3">
    <name type="scientific">Theobroma cacao</name>
    <name type="common">Cacao</name>
    <name type="synonym">Cocoa</name>
    <dbReference type="NCBI Taxonomy" id="3641"/>
    <lineage>
        <taxon>Eukaryota</taxon>
        <taxon>Viridiplantae</taxon>
        <taxon>Streptophyta</taxon>
        <taxon>Embryophyta</taxon>
        <taxon>Tracheophyta</taxon>
        <taxon>Spermatophyta</taxon>
        <taxon>Magnoliopsida</taxon>
        <taxon>eudicotyledons</taxon>
        <taxon>Gunneridae</taxon>
        <taxon>Pentapetalae</taxon>
        <taxon>rosids</taxon>
        <taxon>malvids</taxon>
        <taxon>Malvales</taxon>
        <taxon>Malvaceae</taxon>
        <taxon>Byttnerioideae</taxon>
        <taxon>Theobroma</taxon>
    </lineage>
</organism>
<sequence length="252" mass="28968">MPINHSLEKKIDYGWFCKVALRIHAVFSHPNTLHLGSPYAMKQFGPSNSIYSMELVYRLGLLTMYEMPPRTQTTSRETRGFMPQMSLRLDHMLPLLEAVGEVGLEVKLPSRPTVKVPMRGEPIPELVEFMRQWMQYPEEIMGFNSEDLDYQPYEEMDWRKVMVTLSDFMKLRPPAFNGGVDIVYLEDVTAQPLRSLRLNVTYLMYCFVSITIFIRKGEGTVNAPHLAGNLLDGTVYKITQAGEDVIYAVDFN</sequence>
<keyword evidence="3" id="KW-1185">Reference proteome</keyword>
<dbReference type="Proteomes" id="UP000026915">
    <property type="component" value="Chromosome 3"/>
</dbReference>
<dbReference type="AlphaFoldDB" id="A0A061G1H0"/>
<accession>A0A061G1H0</accession>
<dbReference type="GO" id="GO:0005847">
    <property type="term" value="C:mRNA cleavage and polyadenylation specificity factor complex"/>
    <property type="evidence" value="ECO:0007669"/>
    <property type="project" value="InterPro"/>
</dbReference>
<dbReference type="PANTHER" id="PTHR45922:SF1">
    <property type="entry name" value="CLEAVAGE AND POLYADENYLATION SPECIFICITY FACTOR SUBUNIT 2"/>
    <property type="match status" value="1"/>
</dbReference>
<name>A0A061G1H0_THECC</name>
<comment type="similarity">
    <text evidence="1">Belongs to the metallo-beta-lactamase superfamily. RNA-metabolizing metallo-beta-lactamase-like family. CPSF2/YSH1 subfamily.</text>
</comment>
<dbReference type="Gramene" id="EOY23218">
    <property type="protein sequence ID" value="EOY23218"/>
    <property type="gene ID" value="TCM_015190"/>
</dbReference>
<dbReference type="eggNOG" id="KOG1135">
    <property type="taxonomic scope" value="Eukaryota"/>
</dbReference>
<dbReference type="Gene3D" id="3.60.15.10">
    <property type="entry name" value="Ribonuclease Z/Hydroxyacylglutathione hydrolase-like"/>
    <property type="match status" value="1"/>
</dbReference>
<keyword evidence="1" id="KW-0694">RNA-binding</keyword>
<dbReference type="EMBL" id="CM001881">
    <property type="protein sequence ID" value="EOY23218.1"/>
    <property type="molecule type" value="Genomic_DNA"/>
</dbReference>
<protein>
    <recommendedName>
        <fullName evidence="1">Cleavage and polyadenylation specificity factor subunit 2</fullName>
    </recommendedName>
    <alternativeName>
        <fullName evidence="1">Cleavage and polyadenylation specificity factor 100 kDa subunit</fullName>
    </alternativeName>
</protein>